<dbReference type="PANTHER" id="PTHR43350:SF2">
    <property type="entry name" value="GROES-LIKE ZINC-BINDING ALCOHOL DEHYDROGENASE FAMILY PROTEIN"/>
    <property type="match status" value="1"/>
</dbReference>
<dbReference type="Pfam" id="PF00107">
    <property type="entry name" value="ADH_zinc_N"/>
    <property type="match status" value="1"/>
</dbReference>
<dbReference type="InterPro" id="IPR013154">
    <property type="entry name" value="ADH-like_N"/>
</dbReference>
<dbReference type="InterPro" id="IPR036291">
    <property type="entry name" value="NAD(P)-bd_dom_sf"/>
</dbReference>
<evidence type="ECO:0000259" key="7">
    <source>
        <dbReference type="SMART" id="SM00829"/>
    </source>
</evidence>
<dbReference type="PANTHER" id="PTHR43350">
    <property type="entry name" value="NAD-DEPENDENT ALCOHOL DEHYDROGENASE"/>
    <property type="match status" value="1"/>
</dbReference>
<dbReference type="EMBL" id="CP122566">
    <property type="protein sequence ID" value="WGH92745.1"/>
    <property type="molecule type" value="Genomic_DNA"/>
</dbReference>
<dbReference type="InterPro" id="IPR013149">
    <property type="entry name" value="ADH-like_C"/>
</dbReference>
<dbReference type="SMART" id="SM00829">
    <property type="entry name" value="PKS_ER"/>
    <property type="match status" value="1"/>
</dbReference>
<feature type="domain" description="Enoyl reductase (ER)" evidence="7">
    <location>
        <begin position="16"/>
        <end position="370"/>
    </location>
</feature>
<dbReference type="AlphaFoldDB" id="A0AAJ6DBK9"/>
<dbReference type="PROSITE" id="PS00059">
    <property type="entry name" value="ADH_ZINC"/>
    <property type="match status" value="1"/>
</dbReference>
<proteinExistence type="inferred from homology"/>
<dbReference type="Proteomes" id="UP001224674">
    <property type="component" value="Chromosome"/>
</dbReference>
<comment type="cofactor">
    <cofactor evidence="1 6">
        <name>Zn(2+)</name>
        <dbReference type="ChEBI" id="CHEBI:29105"/>
    </cofactor>
</comment>
<name>A0AAJ6DBK9_9MICC</name>
<evidence type="ECO:0000313" key="8">
    <source>
        <dbReference type="EMBL" id="WGH92745.1"/>
    </source>
</evidence>
<dbReference type="SUPFAM" id="SSF50129">
    <property type="entry name" value="GroES-like"/>
    <property type="match status" value="1"/>
</dbReference>
<dbReference type="Gene3D" id="3.90.180.10">
    <property type="entry name" value="Medium-chain alcohol dehydrogenases, catalytic domain"/>
    <property type="match status" value="1"/>
</dbReference>
<dbReference type="InterPro" id="IPR020843">
    <property type="entry name" value="ER"/>
</dbReference>
<accession>A0AAJ6DBK9</accession>
<dbReference type="InterPro" id="IPR002328">
    <property type="entry name" value="ADH_Zn_CS"/>
</dbReference>
<dbReference type="GO" id="GO:0016491">
    <property type="term" value="F:oxidoreductase activity"/>
    <property type="evidence" value="ECO:0007669"/>
    <property type="project" value="UniProtKB-KW"/>
</dbReference>
<protein>
    <submittedName>
        <fullName evidence="8">Alcohol dehydrogenase catalytic domain-containing protein</fullName>
    </submittedName>
</protein>
<organism evidence="8 9">
    <name type="scientific">Auritidibacter ignavus</name>
    <dbReference type="NCBI Taxonomy" id="678932"/>
    <lineage>
        <taxon>Bacteria</taxon>
        <taxon>Bacillati</taxon>
        <taxon>Actinomycetota</taxon>
        <taxon>Actinomycetes</taxon>
        <taxon>Micrococcales</taxon>
        <taxon>Micrococcaceae</taxon>
        <taxon>Auritidibacter</taxon>
    </lineage>
</organism>
<reference evidence="8 9" key="1">
    <citation type="submission" date="2023-03" db="EMBL/GenBank/DDBJ databases">
        <title>Complete genome sequences of several Auritidibacter ignavus strains isolated from ear infections.</title>
        <authorList>
            <person name="Baehr T."/>
            <person name="Baumhoegger A.M."/>
        </authorList>
    </citation>
    <scope>NUCLEOTIDE SEQUENCE [LARGE SCALE GENOMIC DNA]</scope>
    <source>
        <strain evidence="8 9">BABAE-6</strain>
    </source>
</reference>
<keyword evidence="9" id="KW-1185">Reference proteome</keyword>
<evidence type="ECO:0000256" key="3">
    <source>
        <dbReference type="ARBA" id="ARBA00022723"/>
    </source>
</evidence>
<sequence>MTATPPASARTFVLQDREPRLHPEVLSLDAPRADEVLVEVAACGVCHTDLHVLKDEVAFPRPAVLGHEISGVVLQVGDRVTRVKPGDRVACSFIMPCGRCRHCERGISELCEVFFTQNRLNGRLLDGTTRLHRPDGSQVAMYSMSGHADRAVVPVNAVFPLPDEVSLPDAAILGCSIFTGYGAVYHVGEVGPGDDVVVVAAGGIGLSIIHLARVAGATNIIAVDIDDEKLALARQLGATATINSTVADPATVVAQLLGHGATVVFEALGSTATTKQAVDLVDDGGRVVLAGIAPAGHLLEVEITKLVRRKIQIRGCFGAPPAQTMPKVIELAATGALEFSKLITNRYRFDQIDQAYQDLANRKIRGRGVVQIGGEHTRAM</sequence>
<evidence type="ECO:0000256" key="2">
    <source>
        <dbReference type="ARBA" id="ARBA00008072"/>
    </source>
</evidence>
<gene>
    <name evidence="8" type="ORF">QDX21_10625</name>
</gene>
<dbReference type="Gene3D" id="3.40.50.720">
    <property type="entry name" value="NAD(P)-binding Rossmann-like Domain"/>
    <property type="match status" value="1"/>
</dbReference>
<dbReference type="GO" id="GO:0008270">
    <property type="term" value="F:zinc ion binding"/>
    <property type="evidence" value="ECO:0007669"/>
    <property type="project" value="InterPro"/>
</dbReference>
<keyword evidence="5" id="KW-0560">Oxidoreductase</keyword>
<evidence type="ECO:0000256" key="4">
    <source>
        <dbReference type="ARBA" id="ARBA00022833"/>
    </source>
</evidence>
<evidence type="ECO:0000313" key="9">
    <source>
        <dbReference type="Proteomes" id="UP001224674"/>
    </source>
</evidence>
<keyword evidence="3 6" id="KW-0479">Metal-binding</keyword>
<evidence type="ECO:0000256" key="6">
    <source>
        <dbReference type="RuleBase" id="RU361277"/>
    </source>
</evidence>
<dbReference type="SUPFAM" id="SSF51735">
    <property type="entry name" value="NAD(P)-binding Rossmann-fold domains"/>
    <property type="match status" value="1"/>
</dbReference>
<keyword evidence="4 6" id="KW-0862">Zinc</keyword>
<dbReference type="RefSeq" id="WP_122549188.1">
    <property type="nucleotide sequence ID" value="NZ_CP122562.1"/>
</dbReference>
<dbReference type="InterPro" id="IPR011032">
    <property type="entry name" value="GroES-like_sf"/>
</dbReference>
<dbReference type="Pfam" id="PF08240">
    <property type="entry name" value="ADH_N"/>
    <property type="match status" value="1"/>
</dbReference>
<evidence type="ECO:0000256" key="1">
    <source>
        <dbReference type="ARBA" id="ARBA00001947"/>
    </source>
</evidence>
<evidence type="ECO:0000256" key="5">
    <source>
        <dbReference type="ARBA" id="ARBA00023002"/>
    </source>
</evidence>
<comment type="similarity">
    <text evidence="2 6">Belongs to the zinc-containing alcohol dehydrogenase family.</text>
</comment>